<dbReference type="InterPro" id="IPR017871">
    <property type="entry name" value="ABC_transporter-like_CS"/>
</dbReference>
<evidence type="ECO:0000256" key="3">
    <source>
        <dbReference type="ARBA" id="ARBA00022741"/>
    </source>
</evidence>
<evidence type="ECO:0000313" key="9">
    <source>
        <dbReference type="EMBL" id="MBH0236540.1"/>
    </source>
</evidence>
<organism evidence="9 10">
    <name type="scientific">Methylobrevis albus</name>
    <dbReference type="NCBI Taxonomy" id="2793297"/>
    <lineage>
        <taxon>Bacteria</taxon>
        <taxon>Pseudomonadati</taxon>
        <taxon>Pseudomonadota</taxon>
        <taxon>Alphaproteobacteria</taxon>
        <taxon>Hyphomicrobiales</taxon>
        <taxon>Pleomorphomonadaceae</taxon>
        <taxon>Methylobrevis</taxon>
    </lineage>
</organism>
<dbReference type="InterPro" id="IPR027417">
    <property type="entry name" value="P-loop_NTPase"/>
</dbReference>
<dbReference type="GO" id="GO:0015847">
    <property type="term" value="P:putrescine transport"/>
    <property type="evidence" value="ECO:0007669"/>
    <property type="project" value="UniProtKB-ARBA"/>
</dbReference>
<evidence type="ECO:0000256" key="5">
    <source>
        <dbReference type="ARBA" id="ARBA00022967"/>
    </source>
</evidence>
<dbReference type="Proteomes" id="UP000631694">
    <property type="component" value="Unassembled WGS sequence"/>
</dbReference>
<dbReference type="GO" id="GO:0043190">
    <property type="term" value="C:ATP-binding cassette (ABC) transporter complex"/>
    <property type="evidence" value="ECO:0007669"/>
    <property type="project" value="InterPro"/>
</dbReference>
<feature type="domain" description="ABC transporter" evidence="8">
    <location>
        <begin position="4"/>
        <end position="234"/>
    </location>
</feature>
<dbReference type="PROSITE" id="PS00211">
    <property type="entry name" value="ABC_TRANSPORTER_1"/>
    <property type="match status" value="1"/>
</dbReference>
<dbReference type="NCBIfam" id="TIGR01187">
    <property type="entry name" value="potA"/>
    <property type="match status" value="1"/>
</dbReference>
<evidence type="ECO:0000313" key="10">
    <source>
        <dbReference type="Proteomes" id="UP000631694"/>
    </source>
</evidence>
<keyword evidence="5 7" id="KW-1278">Translocase</keyword>
<comment type="subunit">
    <text evidence="7">The complex is composed of two ATP-binding proteins (PotA), two transmembrane proteins (PotB and PotC) and a solute-binding protein (PotD).</text>
</comment>
<keyword evidence="3 7" id="KW-0547">Nucleotide-binding</keyword>
<dbReference type="GO" id="GO:0016887">
    <property type="term" value="F:ATP hydrolysis activity"/>
    <property type="evidence" value="ECO:0007669"/>
    <property type="project" value="InterPro"/>
</dbReference>
<comment type="similarity">
    <text evidence="7">Belongs to the ABC transporter superfamily. Spermidine/putrescine importer (TC 3.A.1.11.1) family.</text>
</comment>
<dbReference type="RefSeq" id="WP_197309645.1">
    <property type="nucleotide sequence ID" value="NZ_JADZLT010000039.1"/>
</dbReference>
<gene>
    <name evidence="7" type="primary">potA</name>
    <name evidence="9" type="ORF">I5731_01775</name>
</gene>
<dbReference type="EC" id="7.6.2.11" evidence="7"/>
<dbReference type="SUPFAM" id="SSF50331">
    <property type="entry name" value="MOP-like"/>
    <property type="match status" value="1"/>
</dbReference>
<comment type="caution">
    <text evidence="9">The sequence shown here is derived from an EMBL/GenBank/DDBJ whole genome shotgun (WGS) entry which is preliminary data.</text>
</comment>
<dbReference type="Pfam" id="PF08402">
    <property type="entry name" value="TOBE_2"/>
    <property type="match status" value="1"/>
</dbReference>
<reference evidence="9" key="1">
    <citation type="submission" date="2020-12" db="EMBL/GenBank/DDBJ databases">
        <title>Methylobrevis albus sp. nov., isolated from fresh water lack sediment.</title>
        <authorList>
            <person name="Zou Q."/>
        </authorList>
    </citation>
    <scope>NUCLEOTIDE SEQUENCE</scope>
    <source>
        <strain evidence="9">L22</strain>
    </source>
</reference>
<accession>A0A931HZH1</accession>
<dbReference type="InterPro" id="IPR008995">
    <property type="entry name" value="Mo/tungstate-bd_C_term_dom"/>
</dbReference>
<dbReference type="Gene3D" id="3.40.50.300">
    <property type="entry name" value="P-loop containing nucleotide triphosphate hydrolases"/>
    <property type="match status" value="1"/>
</dbReference>
<keyword evidence="4 7" id="KW-0067">ATP-binding</keyword>
<evidence type="ECO:0000256" key="1">
    <source>
        <dbReference type="ARBA" id="ARBA00022448"/>
    </source>
</evidence>
<dbReference type="SMART" id="SM00382">
    <property type="entry name" value="AAA"/>
    <property type="match status" value="1"/>
</dbReference>
<dbReference type="PANTHER" id="PTHR42781:SF4">
    <property type="entry name" value="SPERMIDINE_PUTRESCINE IMPORT ATP-BINDING PROTEIN POTA"/>
    <property type="match status" value="1"/>
</dbReference>
<dbReference type="GO" id="GO:0015417">
    <property type="term" value="F:ABC-type polyamine transporter activity"/>
    <property type="evidence" value="ECO:0007669"/>
    <property type="project" value="UniProtKB-EC"/>
</dbReference>
<evidence type="ECO:0000259" key="8">
    <source>
        <dbReference type="PROSITE" id="PS50893"/>
    </source>
</evidence>
<dbReference type="GO" id="GO:0005524">
    <property type="term" value="F:ATP binding"/>
    <property type="evidence" value="ECO:0007669"/>
    <property type="project" value="UniProtKB-KW"/>
</dbReference>
<dbReference type="Pfam" id="PF00005">
    <property type="entry name" value="ABC_tran"/>
    <property type="match status" value="1"/>
</dbReference>
<dbReference type="SUPFAM" id="SSF52540">
    <property type="entry name" value="P-loop containing nucleoside triphosphate hydrolases"/>
    <property type="match status" value="1"/>
</dbReference>
<dbReference type="PANTHER" id="PTHR42781">
    <property type="entry name" value="SPERMIDINE/PUTRESCINE IMPORT ATP-BINDING PROTEIN POTA"/>
    <property type="match status" value="1"/>
</dbReference>
<comment type="function">
    <text evidence="7">Part of the ABC transporter complex PotABCD involved in spermidine/putrescine import. Responsible for energy coupling to the transport system.</text>
</comment>
<dbReference type="FunFam" id="3.40.50.300:FF:000133">
    <property type="entry name" value="Spermidine/putrescine import ATP-binding protein PotA"/>
    <property type="match status" value="1"/>
</dbReference>
<dbReference type="InterPro" id="IPR013611">
    <property type="entry name" value="Transp-assoc_OB_typ2"/>
</dbReference>
<proteinExistence type="inferred from homology"/>
<name>A0A931HZH1_9HYPH</name>
<dbReference type="InterPro" id="IPR050093">
    <property type="entry name" value="ABC_SmlMolc_Importer"/>
</dbReference>
<evidence type="ECO:0000256" key="7">
    <source>
        <dbReference type="RuleBase" id="RU364083"/>
    </source>
</evidence>
<keyword evidence="2 7" id="KW-1003">Cell membrane</keyword>
<sequence length="358" mass="38971">MSVVGITKVAKRYGRVTALEDVSMTIADGEFFGLLGPSGGGKTTLLRSIAGFIDPDDGEISIDGKPVKNIPINKRDIGMMFQNYALFPHMTVTDNIGFGLSVRHRPKAEIEARVTELLRLVRLEGFGERKPRQLSGGQQQRIALARALATNPRVLLLDEPLGALDKKLREEMQFELKQIQRNVGITTVFVTHDQEEALTLSDRIAIMSEGKVLQIGAPRDIYERPRTRFAAGFLGTANFFEGTVSGREGGLTRILLAGGTAIFTRDEAPEGRSVTIAVRPEKFTVGGATPAPASDAQVNRIAGRIAGEVFAGNSVTYRIDAAGRIVTVYMQNRMTERLGPDAPVTLTWDPAHSIVLED</sequence>
<evidence type="ECO:0000256" key="6">
    <source>
        <dbReference type="ARBA" id="ARBA00023136"/>
    </source>
</evidence>
<keyword evidence="6 7" id="KW-0472">Membrane</keyword>
<dbReference type="InterPro" id="IPR005893">
    <property type="entry name" value="PotA-like"/>
</dbReference>
<protein>
    <recommendedName>
        <fullName evidence="7">Spermidine/putrescine import ATP-binding protein PotA</fullName>
        <ecNumber evidence="7">7.6.2.11</ecNumber>
    </recommendedName>
</protein>
<dbReference type="EMBL" id="JADZLT010000039">
    <property type="protein sequence ID" value="MBH0236540.1"/>
    <property type="molecule type" value="Genomic_DNA"/>
</dbReference>
<comment type="catalytic activity">
    <reaction evidence="7">
        <text>ATP + H2O + polyamine-[polyamine-binding protein]Side 1 = ADP + phosphate + polyamineSide 2 + [polyamine-binding protein]Side 1.</text>
        <dbReference type="EC" id="7.6.2.11"/>
    </reaction>
</comment>
<dbReference type="InterPro" id="IPR003593">
    <property type="entry name" value="AAA+_ATPase"/>
</dbReference>
<dbReference type="Gene3D" id="2.40.50.100">
    <property type="match status" value="1"/>
</dbReference>
<evidence type="ECO:0000256" key="2">
    <source>
        <dbReference type="ARBA" id="ARBA00022475"/>
    </source>
</evidence>
<dbReference type="InterPro" id="IPR003439">
    <property type="entry name" value="ABC_transporter-like_ATP-bd"/>
</dbReference>
<keyword evidence="10" id="KW-1185">Reference proteome</keyword>
<evidence type="ECO:0000256" key="4">
    <source>
        <dbReference type="ARBA" id="ARBA00022840"/>
    </source>
</evidence>
<dbReference type="AlphaFoldDB" id="A0A931HZH1"/>
<keyword evidence="1 7" id="KW-0813">Transport</keyword>
<dbReference type="PROSITE" id="PS50893">
    <property type="entry name" value="ABC_TRANSPORTER_2"/>
    <property type="match status" value="1"/>
</dbReference>